<feature type="region of interest" description="Disordered" evidence="1">
    <location>
        <begin position="1"/>
        <end position="28"/>
    </location>
</feature>
<dbReference type="Proteomes" id="UP000575469">
    <property type="component" value="Unassembled WGS sequence"/>
</dbReference>
<dbReference type="AlphaFoldDB" id="A0A848NMV6"/>
<organism evidence="2 3">
    <name type="scientific">Ralstonia insidiosa</name>
    <dbReference type="NCBI Taxonomy" id="190721"/>
    <lineage>
        <taxon>Bacteria</taxon>
        <taxon>Pseudomonadati</taxon>
        <taxon>Pseudomonadota</taxon>
        <taxon>Betaproteobacteria</taxon>
        <taxon>Burkholderiales</taxon>
        <taxon>Burkholderiaceae</taxon>
        <taxon>Ralstonia</taxon>
    </lineage>
</organism>
<dbReference type="EMBL" id="JABBZM010000001">
    <property type="protein sequence ID" value="NMV36291.1"/>
    <property type="molecule type" value="Genomic_DNA"/>
</dbReference>
<name>A0A848NMV6_9RALS</name>
<protein>
    <recommendedName>
        <fullName evidence="4">Flagellar hook-associated protein</fullName>
    </recommendedName>
</protein>
<evidence type="ECO:0000313" key="3">
    <source>
        <dbReference type="Proteomes" id="UP000575469"/>
    </source>
</evidence>
<gene>
    <name evidence="2" type="ORF">HGR00_00020</name>
</gene>
<evidence type="ECO:0000313" key="2">
    <source>
        <dbReference type="EMBL" id="NMV36291.1"/>
    </source>
</evidence>
<reference evidence="2 3" key="1">
    <citation type="submission" date="2020-04" db="EMBL/GenBank/DDBJ databases">
        <title>Ralstonia insidiosa genome sequencing and assembly.</title>
        <authorList>
            <person name="Martins R.C.R."/>
            <person name="Perdigao-Neto L.V."/>
            <person name="Levin A.S.S."/>
            <person name="Costa S.F."/>
        </authorList>
    </citation>
    <scope>NUCLEOTIDE SEQUENCE [LARGE SCALE GENOMIC DNA]</scope>
    <source>
        <strain evidence="2 3">5047</strain>
    </source>
</reference>
<evidence type="ECO:0000256" key="1">
    <source>
        <dbReference type="SAM" id="MobiDB-lite"/>
    </source>
</evidence>
<proteinExistence type="predicted"/>
<evidence type="ECO:0008006" key="4">
    <source>
        <dbReference type="Google" id="ProtNLM"/>
    </source>
</evidence>
<accession>A0A848NMV6</accession>
<dbReference type="RefSeq" id="WP_104654345.1">
    <property type="nucleotide sequence ID" value="NZ_JABBZM010000001.1"/>
</dbReference>
<sequence length="358" mass="37095">MEMRTTALVGSQPVSRRDENAATAQARRGAAAETVSGAAAKPALAQQPATAADAARAPGATAVFTARQAQLNADVTGTQRALAFVDASAVQLRGLKAALSSTLGGAARSGDELAQRVARFDGLWGNRATSSGGVLDAQLGVHPAGDATRTFRVRALDTEQWRSHGAETLTFHPMGLGKQAASITFDGKPLEPAAFAKRLDRALAATGVRASLAADGQVDFTVAESRWPAVRDQLMVQGGGKRFPGGRPSRAQADAAPEAIAPARWQVGDRAGQRATLRDVARALDGLTQADRTLRSHLDVATSRLRSGMGDATGPQAVRATRSMADTLGGSADFNVLSTVTATLSGLSRARVETLLKL</sequence>
<comment type="caution">
    <text evidence="2">The sequence shown here is derived from an EMBL/GenBank/DDBJ whole genome shotgun (WGS) entry which is preliminary data.</text>
</comment>